<reference evidence="2" key="1">
    <citation type="journal article" date="2021" name="Nat. Microbiol.">
        <title>Cocultivation of an ultrasmall environmental parasitic bacterium with lytic ability against bacteria associated with wastewater foams.</title>
        <authorList>
            <person name="Batinovic S."/>
            <person name="Rose J.J.A."/>
            <person name="Ratcliffe J."/>
            <person name="Seviour R.J."/>
            <person name="Petrovski S."/>
        </authorList>
    </citation>
    <scope>NUCLEOTIDE SEQUENCE</scope>
    <source>
        <strain evidence="2">JR1</strain>
    </source>
</reference>
<organism evidence="2 3">
    <name type="scientific">Candidatus Mycosynbacter amalyticus</name>
    <dbReference type="NCBI Taxonomy" id="2665156"/>
    <lineage>
        <taxon>Bacteria</taxon>
        <taxon>Candidatus Saccharimonadota</taxon>
        <taxon>Candidatus Saccharimonadota incertae sedis</taxon>
        <taxon>Candidatus Mycosynbacter</taxon>
    </lineage>
</organism>
<keyword evidence="3" id="KW-1185">Reference proteome</keyword>
<dbReference type="AlphaFoldDB" id="A0A857MNM8"/>
<feature type="region of interest" description="Disordered" evidence="1">
    <location>
        <begin position="30"/>
        <end position="52"/>
    </location>
</feature>
<dbReference type="KEGG" id="mama:GII36_05070"/>
<dbReference type="Proteomes" id="UP001059824">
    <property type="component" value="Chromosome"/>
</dbReference>
<dbReference type="RefSeq" id="WP_260763124.1">
    <property type="nucleotide sequence ID" value="NZ_CP045921.1"/>
</dbReference>
<gene>
    <name evidence="2" type="ORF">GII36_05070</name>
</gene>
<evidence type="ECO:0000313" key="2">
    <source>
        <dbReference type="EMBL" id="QHN43192.1"/>
    </source>
</evidence>
<evidence type="ECO:0000313" key="3">
    <source>
        <dbReference type="Proteomes" id="UP001059824"/>
    </source>
</evidence>
<protein>
    <submittedName>
        <fullName evidence="2">Uncharacterized protein</fullName>
    </submittedName>
</protein>
<evidence type="ECO:0000256" key="1">
    <source>
        <dbReference type="SAM" id="MobiDB-lite"/>
    </source>
</evidence>
<name>A0A857MNM8_9BACT</name>
<proteinExistence type="predicted"/>
<dbReference type="EMBL" id="CP045921">
    <property type="protein sequence ID" value="QHN43192.1"/>
    <property type="molecule type" value="Genomic_DNA"/>
</dbReference>
<sequence length="421" mass="43897">MADQRLPIVNSDDGTWGDILRQYLQKEHYDSGTNSSENGGHKNVTIRGGTAGTGGAPLKFTSGTLLTTPEIGAMEFAGDNLYLTQTSSTTRKKVALYNDASGATGDTYYRDASGYFTRLGIGSSSQVLTVSGGLPTWQTPGTASTFSDSTFTLQDNGDTTKQARFELSGISASNTRTITLPDADLTLVGTTTSQTLINKRINPRVVTVTQSATPVINTDNGDVFIVTGLAQAITSMTSGLTGTPVDGQRIRISITGTAARAITWGTSFEASTKPLPTTTVSTNRLDTDFIWNAATSKWRVADEIPATVLTSSAAVTVAQGGTGRTTSTTAYGIIAAGTTATGAHQTIAPGTSGQFLKSAGTSALGAFASITAADITGTTAQFNTALSDGDFATLAGSETLNKQNAYHSAAHFRRLYSRQQR</sequence>
<accession>A0A857MNM8</accession>